<dbReference type="GO" id="GO:0004402">
    <property type="term" value="F:histone acetyltransferase activity"/>
    <property type="evidence" value="ECO:0007669"/>
    <property type="project" value="InterPro"/>
</dbReference>
<dbReference type="PANTHER" id="PTHR15496:SF2">
    <property type="entry name" value="GENERAL TRANSCRIPTION FACTOR 3C POLYPEPTIDE 4"/>
    <property type="match status" value="1"/>
</dbReference>
<dbReference type="InterPro" id="IPR044230">
    <property type="entry name" value="GTF3C4"/>
</dbReference>
<keyword evidence="4" id="KW-1185">Reference proteome</keyword>
<dbReference type="SUPFAM" id="SSF50978">
    <property type="entry name" value="WD40 repeat-like"/>
    <property type="match status" value="1"/>
</dbReference>
<dbReference type="PANTHER" id="PTHR15496">
    <property type="entry name" value="GENERAL TRANSCRIPTION FACTOR 3C POLYPEPTIDE 4 FAMILY"/>
    <property type="match status" value="1"/>
</dbReference>
<dbReference type="FunCoup" id="A0A165HWV6">
    <property type="interactions" value="3"/>
</dbReference>
<feature type="domain" description="Transcription factor IIIC putative zinc-finger" evidence="2">
    <location>
        <begin position="688"/>
        <end position="777"/>
    </location>
</feature>
<dbReference type="GO" id="GO:0000127">
    <property type="term" value="C:transcription factor TFIIIC complex"/>
    <property type="evidence" value="ECO:0007669"/>
    <property type="project" value="InterPro"/>
</dbReference>
<evidence type="ECO:0000259" key="2">
    <source>
        <dbReference type="Pfam" id="PF12660"/>
    </source>
</evidence>
<accession>A0A165HWV6</accession>
<dbReference type="AlphaFoldDB" id="A0A165HWV6"/>
<name>A0A165HWV6_9BASI</name>
<evidence type="ECO:0000313" key="3">
    <source>
        <dbReference type="EMBL" id="KZT59852.1"/>
    </source>
</evidence>
<protein>
    <recommendedName>
        <fullName evidence="5">Transcription factor IIIC 90kDa subunit N-terminal domain-containing protein</fullName>
    </recommendedName>
</protein>
<gene>
    <name evidence="3" type="ORF">CALCODRAFT_553992</name>
</gene>
<dbReference type="GO" id="GO:0006384">
    <property type="term" value="P:transcription initiation at RNA polymerase III promoter"/>
    <property type="evidence" value="ECO:0007669"/>
    <property type="project" value="InterPro"/>
</dbReference>
<evidence type="ECO:0000259" key="1">
    <source>
        <dbReference type="Pfam" id="PF12657"/>
    </source>
</evidence>
<dbReference type="EMBL" id="KV423936">
    <property type="protein sequence ID" value="KZT59852.1"/>
    <property type="molecule type" value="Genomic_DNA"/>
</dbReference>
<dbReference type="InParanoid" id="A0A165HWV6"/>
<evidence type="ECO:0000313" key="4">
    <source>
        <dbReference type="Proteomes" id="UP000076842"/>
    </source>
</evidence>
<organism evidence="3 4">
    <name type="scientific">Calocera cornea HHB12733</name>
    <dbReference type="NCBI Taxonomy" id="1353952"/>
    <lineage>
        <taxon>Eukaryota</taxon>
        <taxon>Fungi</taxon>
        <taxon>Dikarya</taxon>
        <taxon>Basidiomycota</taxon>
        <taxon>Agaricomycotina</taxon>
        <taxon>Dacrymycetes</taxon>
        <taxon>Dacrymycetales</taxon>
        <taxon>Dacrymycetaceae</taxon>
        <taxon>Calocera</taxon>
    </lineage>
</organism>
<dbReference type="Proteomes" id="UP000076842">
    <property type="component" value="Unassembled WGS sequence"/>
</dbReference>
<proteinExistence type="predicted"/>
<dbReference type="STRING" id="1353952.A0A165HWV6"/>
<feature type="domain" description="Transcription factor IIIC 90kDa subunit N-terminal" evidence="1">
    <location>
        <begin position="30"/>
        <end position="274"/>
    </location>
</feature>
<dbReference type="OrthoDB" id="421374at2759"/>
<evidence type="ECO:0008006" key="5">
    <source>
        <dbReference type="Google" id="ProtNLM"/>
    </source>
</evidence>
<dbReference type="InterPro" id="IPR024761">
    <property type="entry name" value="TFIIIC_delta_N"/>
</dbReference>
<reference evidence="3 4" key="1">
    <citation type="journal article" date="2016" name="Mol. Biol. Evol.">
        <title>Comparative Genomics of Early-Diverging Mushroom-Forming Fungi Provides Insights into the Origins of Lignocellulose Decay Capabilities.</title>
        <authorList>
            <person name="Nagy L.G."/>
            <person name="Riley R."/>
            <person name="Tritt A."/>
            <person name="Adam C."/>
            <person name="Daum C."/>
            <person name="Floudas D."/>
            <person name="Sun H."/>
            <person name="Yadav J.S."/>
            <person name="Pangilinan J."/>
            <person name="Larsson K.H."/>
            <person name="Matsuura K."/>
            <person name="Barry K."/>
            <person name="Labutti K."/>
            <person name="Kuo R."/>
            <person name="Ohm R.A."/>
            <person name="Bhattacharya S.S."/>
            <person name="Shirouzu T."/>
            <person name="Yoshinaga Y."/>
            <person name="Martin F.M."/>
            <person name="Grigoriev I.V."/>
            <person name="Hibbett D.S."/>
        </authorList>
    </citation>
    <scope>NUCLEOTIDE SEQUENCE [LARGE SCALE GENOMIC DNA]</scope>
    <source>
        <strain evidence="3 4">HHB12733</strain>
    </source>
</reference>
<dbReference type="Pfam" id="PF12657">
    <property type="entry name" value="TFIIIC_delta"/>
    <property type="match status" value="1"/>
</dbReference>
<dbReference type="InterPro" id="IPR024764">
    <property type="entry name" value="TFIIIC_Znf"/>
</dbReference>
<sequence>MAVKEPDIHIAVELPSTPQQSLVTAIQQNADGQIGVIATAGIHILTPAVGIEYDLASAEPGIVPALQKASREPLKLFRAVADMLSGENMLWVNETLEPAAMALGSIQIRCKDFAWSPSGVSSAGTCLLAILTTNLEVFIYAPGKNYMTGEWTRTASLTPALLASTSAVTATGSLENAPMRRVLQAQTTALSWSGPVRAPTVPSSRDLSLLALGNRAGSVSLWRHGSADVWRRHASVVVGEEWVTQVSWAGWLQIDAQTVASSLACGLSDGSIRLVTVLQKISPGAVGEAQAFLTPTWGTSADSRSLTSLKWIDLQAYPRYVLAYSKPGVFGLISPVGSGLGWTGERRLLLSKQPIHACSSALGTPSDFHYFAVDDALLVTYSDGTVQVVHQLSTDPTLEMPGSPLKPLDITRAMRRVFLQIEGPDTTDVTVMQTVGCCFVSDAVALWSYHTVYPTFLDYHPELSQFTTLTMAALLDLNHDPALALQNIEQLCASDGTQALGLRPRVAQKLISIYLDLEANHGSDALRAGLSRIVEVSVPQWTDAARNRVIPGWRVPDTQENLREQLHVDLIDGADVTLLRCKLATLQLADKFGYSFPDRISLVQSLIIAHIFGVYLYAAADPRSLVTTQDIAFARRIVKISNYLPVSIETTKPLTVGLAKSLNVDLDVTVPAPDEEHKSSATLTSSFDVGDVCVVCKGFIPMTNLERASCEAGHVWERCSITTLPLATPNVRTCVGCSRKAHLPPSEIAEKHRVAHGWFADLVLESVRSCLYCGNHFVRIL</sequence>
<dbReference type="InterPro" id="IPR036322">
    <property type="entry name" value="WD40_repeat_dom_sf"/>
</dbReference>
<dbReference type="Pfam" id="PF12660">
    <property type="entry name" value="zf-TFIIIC"/>
    <property type="match status" value="1"/>
</dbReference>